<keyword evidence="2" id="KW-0810">Translation regulation</keyword>
<dbReference type="Proteomes" id="UP000230069">
    <property type="component" value="Unassembled WGS sequence"/>
</dbReference>
<dbReference type="PANTHER" id="PTHR12537">
    <property type="entry name" value="RNA BINDING PROTEIN PUMILIO-RELATED"/>
    <property type="match status" value="1"/>
</dbReference>
<dbReference type="Gene3D" id="1.25.10.10">
    <property type="entry name" value="Leucine-rich Repeat Variant"/>
    <property type="match status" value="1"/>
</dbReference>
<dbReference type="InParanoid" id="A0A2G5CP51"/>
<organism evidence="6 7">
    <name type="scientific">Aquilegia coerulea</name>
    <name type="common">Rocky mountain columbine</name>
    <dbReference type="NCBI Taxonomy" id="218851"/>
    <lineage>
        <taxon>Eukaryota</taxon>
        <taxon>Viridiplantae</taxon>
        <taxon>Streptophyta</taxon>
        <taxon>Embryophyta</taxon>
        <taxon>Tracheophyta</taxon>
        <taxon>Spermatophyta</taxon>
        <taxon>Magnoliopsida</taxon>
        <taxon>Ranunculales</taxon>
        <taxon>Ranunculaceae</taxon>
        <taxon>Thalictroideae</taxon>
        <taxon>Aquilegia</taxon>
    </lineage>
</organism>
<dbReference type="InterPro" id="IPR033133">
    <property type="entry name" value="PUM-HD"/>
</dbReference>
<dbReference type="OrthoDB" id="668540at2759"/>
<reference evidence="6 7" key="1">
    <citation type="submission" date="2017-09" db="EMBL/GenBank/DDBJ databases">
        <title>WGS assembly of Aquilegia coerulea Goldsmith.</title>
        <authorList>
            <person name="Hodges S."/>
            <person name="Kramer E."/>
            <person name="Nordborg M."/>
            <person name="Tomkins J."/>
            <person name="Borevitz J."/>
            <person name="Derieg N."/>
            <person name="Yan J."/>
            <person name="Mihaltcheva S."/>
            <person name="Hayes R.D."/>
            <person name="Rokhsar D."/>
        </authorList>
    </citation>
    <scope>NUCLEOTIDE SEQUENCE [LARGE SCALE GENOMIC DNA]</scope>
    <source>
        <strain evidence="7">cv. Goldsmith</strain>
    </source>
</reference>
<dbReference type="Pfam" id="PF00806">
    <property type="entry name" value="PUF"/>
    <property type="match status" value="8"/>
</dbReference>
<protein>
    <recommendedName>
        <fullName evidence="5">PUM-HD domain-containing protein</fullName>
    </recommendedName>
</protein>
<keyword evidence="7" id="KW-1185">Reference proteome</keyword>
<evidence type="ECO:0000259" key="5">
    <source>
        <dbReference type="PROSITE" id="PS50303"/>
    </source>
</evidence>
<evidence type="ECO:0000313" key="6">
    <source>
        <dbReference type="EMBL" id="PIA33038.1"/>
    </source>
</evidence>
<dbReference type="AlphaFoldDB" id="A0A2G5CP51"/>
<dbReference type="PROSITE" id="PS50302">
    <property type="entry name" value="PUM"/>
    <property type="match status" value="7"/>
</dbReference>
<feature type="repeat" description="Pumilio" evidence="4">
    <location>
        <begin position="418"/>
        <end position="453"/>
    </location>
</feature>
<name>A0A2G5CP51_AQUCA</name>
<keyword evidence="1" id="KW-0677">Repeat</keyword>
<dbReference type="SMART" id="SM00025">
    <property type="entry name" value="Pumilio"/>
    <property type="match status" value="8"/>
</dbReference>
<accession>A0A2G5CP51</accession>
<dbReference type="STRING" id="218851.A0A2G5CP51"/>
<dbReference type="GO" id="GO:0003729">
    <property type="term" value="F:mRNA binding"/>
    <property type="evidence" value="ECO:0007669"/>
    <property type="project" value="TreeGrafter"/>
</dbReference>
<proteinExistence type="predicted"/>
<dbReference type="InterPro" id="IPR011989">
    <property type="entry name" value="ARM-like"/>
</dbReference>
<dbReference type="PANTHER" id="PTHR12537:SF63">
    <property type="entry name" value="PUMILIO HOMOLOG 15"/>
    <property type="match status" value="1"/>
</dbReference>
<dbReference type="GO" id="GO:0005737">
    <property type="term" value="C:cytoplasm"/>
    <property type="evidence" value="ECO:0007669"/>
    <property type="project" value="TreeGrafter"/>
</dbReference>
<feature type="domain" description="PUM-HD" evidence="5">
    <location>
        <begin position="247"/>
        <end position="592"/>
    </location>
</feature>
<feature type="repeat" description="Pumilio" evidence="4">
    <location>
        <begin position="454"/>
        <end position="489"/>
    </location>
</feature>
<evidence type="ECO:0000256" key="3">
    <source>
        <dbReference type="ARBA" id="ARBA00058490"/>
    </source>
</evidence>
<comment type="function">
    <text evidence="3">Sequence-specific RNA-binding protein that regulates translation and mRNA stability by binding the 3'-UTR of target mRNAs.</text>
</comment>
<feature type="repeat" description="Pumilio" evidence="4">
    <location>
        <begin position="526"/>
        <end position="563"/>
    </location>
</feature>
<feature type="repeat" description="Pumilio" evidence="4">
    <location>
        <begin position="306"/>
        <end position="342"/>
    </location>
</feature>
<dbReference type="InterPro" id="IPR016024">
    <property type="entry name" value="ARM-type_fold"/>
</dbReference>
<evidence type="ECO:0000313" key="7">
    <source>
        <dbReference type="Proteomes" id="UP000230069"/>
    </source>
</evidence>
<gene>
    <name evidence="6" type="ORF">AQUCO_04200053v1</name>
</gene>
<evidence type="ECO:0000256" key="2">
    <source>
        <dbReference type="ARBA" id="ARBA00022845"/>
    </source>
</evidence>
<feature type="repeat" description="Pumilio" evidence="4">
    <location>
        <begin position="345"/>
        <end position="381"/>
    </location>
</feature>
<dbReference type="InterPro" id="IPR033712">
    <property type="entry name" value="Pumilio_RNA-bd"/>
</dbReference>
<evidence type="ECO:0000256" key="1">
    <source>
        <dbReference type="ARBA" id="ARBA00022737"/>
    </source>
</evidence>
<dbReference type="SUPFAM" id="SSF48371">
    <property type="entry name" value="ARM repeat"/>
    <property type="match status" value="1"/>
</dbReference>
<feature type="repeat" description="Pumilio" evidence="4">
    <location>
        <begin position="270"/>
        <end position="305"/>
    </location>
</feature>
<feature type="repeat" description="Pumilio" evidence="4">
    <location>
        <begin position="490"/>
        <end position="525"/>
    </location>
</feature>
<dbReference type="PROSITE" id="PS50303">
    <property type="entry name" value="PUM_HD"/>
    <property type="match status" value="1"/>
</dbReference>
<evidence type="ECO:0000256" key="4">
    <source>
        <dbReference type="PROSITE-ProRule" id="PRU00317"/>
    </source>
</evidence>
<dbReference type="GO" id="GO:0006417">
    <property type="term" value="P:regulation of translation"/>
    <property type="evidence" value="ECO:0007669"/>
    <property type="project" value="UniProtKB-KW"/>
</dbReference>
<sequence>MERRNVVEEKEEKDYSSSYWGFPTYHSSQLSLSLSPVSSISSVLVPTMAENHHHLFNQFMLPSYDDETTNNSLTPLNPAALSHLNQPPIANPCSLISDFNRLNLSNHHYNNHHHVSQSNPSSLINRPTAVIDNPLIDPYAPINYGYLIEELRRKNEMIRQLQLMNQGLKPFNVGGGGGGGVYDQNLLNNHSSDPYSKFLTGGGGEIGKCYCSDCLKGGSYPKDYRRSSNGLQRCYKGDNLDDLNYFNRLQIYNSQVHQLMNQPRFNSLEEVRGIMVATAKDQHGCRFLQKKIEGGRKEDIEMILVEIKDYISELMVDQFGNYLVQKLLDVCNAEQRHDILISITRNEHVLHKICRDMHGTRAVQKLLERLTNEHQQARFIAALTTGTFSLIIDTNGHHVIQYCVKNFPDKLKMYLLNEVAARCLDIAQDRSGCCVLQLCVEHSHGETKECLVNEITRNALSLSQHEYGNYVVQFLLGMNNQQYTSKLLRQLEGSYISLSMQKYSSNVVERCLKESSEEQATQIVKELINSPDSLKLFQDAYGNYVIQSALNKMATFKTPAFFAMVDLVKMQDTSLRSHPYGKRILAKVEQLIK</sequence>
<dbReference type="InterPro" id="IPR001313">
    <property type="entry name" value="Pumilio_RNA-bd_rpt"/>
</dbReference>
<dbReference type="CDD" id="cd07920">
    <property type="entry name" value="Pumilio"/>
    <property type="match status" value="1"/>
</dbReference>
<dbReference type="EMBL" id="KZ305059">
    <property type="protein sequence ID" value="PIA33038.1"/>
    <property type="molecule type" value="Genomic_DNA"/>
</dbReference>
<dbReference type="FunFam" id="1.25.10.10:FF:000237">
    <property type="entry name" value="Pumilio homolog 9"/>
    <property type="match status" value="1"/>
</dbReference>